<keyword evidence="1" id="KW-1133">Transmembrane helix</keyword>
<proteinExistence type="predicted"/>
<evidence type="ECO:0000256" key="1">
    <source>
        <dbReference type="SAM" id="Phobius"/>
    </source>
</evidence>
<feature type="transmembrane region" description="Helical" evidence="1">
    <location>
        <begin position="37"/>
        <end position="57"/>
    </location>
</feature>
<name>A0A1Y0SUN0_9CAUD</name>
<keyword evidence="3" id="KW-1185">Reference proteome</keyword>
<keyword evidence="1" id="KW-0472">Membrane</keyword>
<sequence length="70" mass="8060">MKLFLHQMAMWVVLILTSILIPMINVPVEFGGTEFKFYVEFASRALLLVGFAIYYRCFLEWVGVIKKVGA</sequence>
<keyword evidence="1" id="KW-0812">Transmembrane</keyword>
<organism evidence="2 3">
    <name type="scientific">Pseudomonas phage Phabio</name>
    <dbReference type="NCBI Taxonomy" id="2006668"/>
    <lineage>
        <taxon>Viruses</taxon>
        <taxon>Duplodnaviria</taxon>
        <taxon>Heunggongvirae</taxon>
        <taxon>Uroviricota</taxon>
        <taxon>Caudoviricetes</taxon>
        <taxon>Chimalliviridae</taxon>
        <taxon>Phabiovirus</taxon>
        <taxon>Phabiovirus phabio</taxon>
    </lineage>
</organism>
<gene>
    <name evidence="2" type="ORF">PHABIO_429</name>
</gene>
<evidence type="ECO:0000313" key="2">
    <source>
        <dbReference type="EMBL" id="ARV77060.1"/>
    </source>
</evidence>
<reference evidence="2 3" key="1">
    <citation type="submission" date="2017-05" db="EMBL/GenBank/DDBJ databases">
        <authorList>
            <person name="Song R."/>
            <person name="Chenine A.L."/>
            <person name="Ruprecht R.M."/>
        </authorList>
    </citation>
    <scope>NUCLEOTIDE SEQUENCE [LARGE SCALE GENOMIC DNA]</scope>
</reference>
<dbReference type="Proteomes" id="UP000225448">
    <property type="component" value="Segment"/>
</dbReference>
<evidence type="ECO:0000313" key="3">
    <source>
        <dbReference type="Proteomes" id="UP000225448"/>
    </source>
</evidence>
<accession>A0A1Y0SUN0</accession>
<dbReference type="EMBL" id="MF042360">
    <property type="protein sequence ID" value="ARV77060.1"/>
    <property type="molecule type" value="Genomic_DNA"/>
</dbReference>
<protein>
    <submittedName>
        <fullName evidence="2">Uncharacterized protein</fullName>
    </submittedName>
</protein>
<feature type="transmembrane region" description="Helical" evidence="1">
    <location>
        <begin position="7"/>
        <end position="25"/>
    </location>
</feature>